<gene>
    <name evidence="1" type="ORF">EMELA_v1c02150</name>
</gene>
<evidence type="ECO:0000313" key="2">
    <source>
        <dbReference type="Proteomes" id="UP000231896"/>
    </source>
</evidence>
<organism evidence="1 2">
    <name type="scientific">Mesoplasma melaleucae</name>
    <dbReference type="NCBI Taxonomy" id="81459"/>
    <lineage>
        <taxon>Bacteria</taxon>
        <taxon>Bacillati</taxon>
        <taxon>Mycoplasmatota</taxon>
        <taxon>Mollicutes</taxon>
        <taxon>Entomoplasmatales</taxon>
        <taxon>Entomoplasmataceae</taxon>
        <taxon>Mesoplasma</taxon>
    </lineage>
</organism>
<keyword evidence="2" id="KW-1185">Reference proteome</keyword>
<sequence>MAELFSFYKNWISEAELKAIGFIDDKEVGLTSEVITRATIYGAYTLDKNLSGGRLSKKIGNYSFEETPNLTNYEKEEIRNCVAILAKQVLDYGADEFLRGSTSVNMGNINVSQTNPEDPFYIPLSVIDSMINLGLYVKLKGVNIEPYTNTGIHTPFNTIDDSMLNNVSFDWAKRNLISKNEIIGDEPLYVKISQNINGMGYGNIKIGLNPELIGNWIIDNLIQNIINEVIKNGLEEDVAIAILQDENNFWQPLLAALELDNNLQSLLSEKIKELINNDNEFIKLIVNGIYPQVKDELKTDTQFITDISNNSINNIKNDATLKQELKGDKGDKGNDGTISNINDINLSSNQTIINLQNQINHLNNTSLWNIFENKKFNQYGFRIGTKFKPSNLDFTRPFIFKIGQSRSGNIVISPTIYTYTPEFYIYGLQVGYDNDFVWAYNDGKPIITTDGIEITKVALTNISQSNSLSNLNISSNLVLYLFYWQPDKEISVFKKDNHYE</sequence>
<dbReference type="Proteomes" id="UP000231896">
    <property type="component" value="Chromosome"/>
</dbReference>
<dbReference type="RefSeq" id="WP_028124613.1">
    <property type="nucleotide sequence ID" value="NZ_CP024964.1"/>
</dbReference>
<name>A0A2K8NX71_9MOLU</name>
<dbReference type="AlphaFoldDB" id="A0A2K8NX71"/>
<dbReference type="EMBL" id="CP024964">
    <property type="protein sequence ID" value="ATZ17788.1"/>
    <property type="molecule type" value="Genomic_DNA"/>
</dbReference>
<proteinExistence type="predicted"/>
<evidence type="ECO:0000313" key="1">
    <source>
        <dbReference type="EMBL" id="ATZ17788.1"/>
    </source>
</evidence>
<protein>
    <submittedName>
        <fullName evidence="1">Uncharacterized protein</fullName>
    </submittedName>
</protein>
<dbReference type="KEGG" id="eml:EMELA_v1c02150"/>
<reference evidence="1 2" key="1">
    <citation type="submission" date="2017-11" db="EMBL/GenBank/DDBJ databases">
        <title>Genome sequence of Entomoplasma melaleucae M1 (ATCC 49191).</title>
        <authorList>
            <person name="Lo W.-S."/>
            <person name="Gasparich G.E."/>
            <person name="Kuo C.-H."/>
        </authorList>
    </citation>
    <scope>NUCLEOTIDE SEQUENCE [LARGE SCALE GENOMIC DNA]</scope>
    <source>
        <strain evidence="1 2">M1</strain>
    </source>
</reference>
<accession>A0A2K8NX71</accession>